<dbReference type="EMBL" id="BJMN01000080">
    <property type="protein sequence ID" value="GEB62152.1"/>
    <property type="molecule type" value="Genomic_DNA"/>
</dbReference>
<reference evidence="1 2" key="1">
    <citation type="submission" date="2019-06" db="EMBL/GenBank/DDBJ databases">
        <title>Whole genome shotgun sequence of Streptomyces gardneri NBRC 12865.</title>
        <authorList>
            <person name="Hosoyama A."/>
            <person name="Uohara A."/>
            <person name="Ohji S."/>
            <person name="Ichikawa N."/>
        </authorList>
    </citation>
    <scope>NUCLEOTIDE SEQUENCE [LARGE SCALE GENOMIC DNA]</scope>
    <source>
        <strain evidence="1 2">NBRC 12865</strain>
    </source>
</reference>
<protein>
    <submittedName>
        <fullName evidence="1">Uncharacterized protein</fullName>
    </submittedName>
</protein>
<dbReference type="AlphaFoldDB" id="A0A4Y3RX67"/>
<evidence type="ECO:0000313" key="1">
    <source>
        <dbReference type="EMBL" id="GEB62152.1"/>
    </source>
</evidence>
<dbReference type="Proteomes" id="UP000315226">
    <property type="component" value="Unassembled WGS sequence"/>
</dbReference>
<sequence length="76" mass="8095">MRASGEGGRRTPQHGLTRAIAAGRHRNGADILADVIYEGTMGMDEGAPTTARLRDVLNRAECVVIAEGSPDEAEYI</sequence>
<proteinExistence type="predicted"/>
<evidence type="ECO:0000313" key="2">
    <source>
        <dbReference type="Proteomes" id="UP000315226"/>
    </source>
</evidence>
<keyword evidence="2" id="KW-1185">Reference proteome</keyword>
<name>A0A4Y3RX67_9ACTN</name>
<gene>
    <name evidence="1" type="ORF">SGA01_77570</name>
</gene>
<accession>A0A4Y3RX67</accession>
<comment type="caution">
    <text evidence="1">The sequence shown here is derived from an EMBL/GenBank/DDBJ whole genome shotgun (WGS) entry which is preliminary data.</text>
</comment>
<organism evidence="1 2">
    <name type="scientific">Streptomyces gardneri</name>
    <dbReference type="NCBI Taxonomy" id="66892"/>
    <lineage>
        <taxon>Bacteria</taxon>
        <taxon>Bacillati</taxon>
        <taxon>Actinomycetota</taxon>
        <taxon>Actinomycetes</taxon>
        <taxon>Kitasatosporales</taxon>
        <taxon>Streptomycetaceae</taxon>
        <taxon>Streptomyces</taxon>
    </lineage>
</organism>